<keyword evidence="3" id="KW-1185">Reference proteome</keyword>
<feature type="compositionally biased region" description="Basic and acidic residues" evidence="1">
    <location>
        <begin position="133"/>
        <end position="150"/>
    </location>
</feature>
<sequence length="150" mass="17322">MCKMCRNELYKSLSLRRQAFAGHAVAPRAERLCQSCNKVKKAGEFHADVWWELLFVEYQRWWRVQLNKEKWIRDQVLTLVYALCGSTVELGYAPGALAPISHDCGQQKSLPVLLMAYKRCRREDKCQPPTRPRLKERASPGREVEGADTV</sequence>
<dbReference type="AlphaFoldDB" id="A0A0U9HL36"/>
<reference evidence="2 3" key="1">
    <citation type="journal article" date="2014" name="Nat. Commun.">
        <title>Klebsormidium flaccidum genome reveals primary factors for plant terrestrial adaptation.</title>
        <authorList>
            <person name="Hori K."/>
            <person name="Maruyama F."/>
            <person name="Fujisawa T."/>
            <person name="Togashi T."/>
            <person name="Yamamoto N."/>
            <person name="Seo M."/>
            <person name="Sato S."/>
            <person name="Yamada T."/>
            <person name="Mori H."/>
            <person name="Tajima N."/>
            <person name="Moriyama T."/>
            <person name="Ikeuchi M."/>
            <person name="Watanabe M."/>
            <person name="Wada H."/>
            <person name="Kobayashi K."/>
            <person name="Saito M."/>
            <person name="Masuda T."/>
            <person name="Sasaki-Sekimoto Y."/>
            <person name="Mashiguchi K."/>
            <person name="Awai K."/>
            <person name="Shimojima M."/>
            <person name="Masuda S."/>
            <person name="Iwai M."/>
            <person name="Nobusawa T."/>
            <person name="Narise T."/>
            <person name="Kondo S."/>
            <person name="Saito H."/>
            <person name="Sato R."/>
            <person name="Murakawa M."/>
            <person name="Ihara Y."/>
            <person name="Oshima-Yamada Y."/>
            <person name="Ohtaka K."/>
            <person name="Satoh M."/>
            <person name="Sonobe K."/>
            <person name="Ishii M."/>
            <person name="Ohtani R."/>
            <person name="Kanamori-Sato M."/>
            <person name="Honoki R."/>
            <person name="Miyazaki D."/>
            <person name="Mochizuki H."/>
            <person name="Umetsu J."/>
            <person name="Higashi K."/>
            <person name="Shibata D."/>
            <person name="Kamiya Y."/>
            <person name="Sato N."/>
            <person name="Nakamura Y."/>
            <person name="Tabata S."/>
            <person name="Ida S."/>
            <person name="Kurokawa K."/>
            <person name="Ohta H."/>
        </authorList>
    </citation>
    <scope>NUCLEOTIDE SEQUENCE [LARGE SCALE GENOMIC DNA]</scope>
    <source>
        <strain evidence="2 3">NIES-2285</strain>
    </source>
</reference>
<evidence type="ECO:0000313" key="3">
    <source>
        <dbReference type="Proteomes" id="UP000054558"/>
    </source>
</evidence>
<protein>
    <submittedName>
        <fullName evidence="2">Uncharacterized protein</fullName>
    </submittedName>
</protein>
<feature type="region of interest" description="Disordered" evidence="1">
    <location>
        <begin position="125"/>
        <end position="150"/>
    </location>
</feature>
<gene>
    <name evidence="2" type="ORF">KFL_003350010</name>
</gene>
<proteinExistence type="predicted"/>
<evidence type="ECO:0000256" key="1">
    <source>
        <dbReference type="SAM" id="MobiDB-lite"/>
    </source>
</evidence>
<dbReference type="EMBL" id="DF237284">
    <property type="protein sequence ID" value="GAQ87151.1"/>
    <property type="molecule type" value="Genomic_DNA"/>
</dbReference>
<name>A0A0U9HL36_KLENI</name>
<dbReference type="Proteomes" id="UP000054558">
    <property type="component" value="Unassembled WGS sequence"/>
</dbReference>
<evidence type="ECO:0000313" key="2">
    <source>
        <dbReference type="EMBL" id="GAQ87151.1"/>
    </source>
</evidence>
<accession>A0A0U9HL36</accession>
<organism evidence="2 3">
    <name type="scientific">Klebsormidium nitens</name>
    <name type="common">Green alga</name>
    <name type="synonym">Ulothrix nitens</name>
    <dbReference type="NCBI Taxonomy" id="105231"/>
    <lineage>
        <taxon>Eukaryota</taxon>
        <taxon>Viridiplantae</taxon>
        <taxon>Streptophyta</taxon>
        <taxon>Klebsormidiophyceae</taxon>
        <taxon>Klebsormidiales</taxon>
        <taxon>Klebsormidiaceae</taxon>
        <taxon>Klebsormidium</taxon>
    </lineage>
</organism>